<evidence type="ECO:0000313" key="3">
    <source>
        <dbReference type="Proteomes" id="UP001300502"/>
    </source>
</evidence>
<keyword evidence="1" id="KW-1133">Transmembrane helix</keyword>
<keyword evidence="3" id="KW-1185">Reference proteome</keyword>
<keyword evidence="1" id="KW-0472">Membrane</keyword>
<evidence type="ECO:0000313" key="2">
    <source>
        <dbReference type="EMBL" id="KAK4525248.1"/>
    </source>
</evidence>
<sequence length="196" mass="23111">MDKVHKQGTWLRPCGWLIQSNKYLLINNWKPCFTAVTFSFNNVFFQERRRWLRKPVLGNLYASTQLEPDKRVPVVLLASTALCSRPLLNWELLEVLLGVLTVVAFFQVVTYTIEFTENDFRISRGGRLIRSYPYTQWLGWRFIPSASFPILLYFKEYNERRESEGGPLTRWHLLPVLYNPRGFVKMLQSHKPPGKQ</sequence>
<comment type="caution">
    <text evidence="2">The sequence shown here is derived from an EMBL/GenBank/DDBJ whole genome shotgun (WGS) entry which is preliminary data.</text>
</comment>
<dbReference type="EMBL" id="JANCYU010000029">
    <property type="protein sequence ID" value="KAK4525248.1"/>
    <property type="molecule type" value="Genomic_DNA"/>
</dbReference>
<dbReference type="InterPro" id="IPR021467">
    <property type="entry name" value="DUF3119"/>
</dbReference>
<name>A0AAV9ID60_9RHOD</name>
<proteinExistence type="predicted"/>
<organism evidence="2 3">
    <name type="scientific">Galdieria yellowstonensis</name>
    <dbReference type="NCBI Taxonomy" id="3028027"/>
    <lineage>
        <taxon>Eukaryota</taxon>
        <taxon>Rhodophyta</taxon>
        <taxon>Bangiophyceae</taxon>
        <taxon>Galdieriales</taxon>
        <taxon>Galdieriaceae</taxon>
        <taxon>Galdieria</taxon>
    </lineage>
</organism>
<protein>
    <submittedName>
        <fullName evidence="2">Uncharacterized protein</fullName>
    </submittedName>
</protein>
<dbReference type="AlphaFoldDB" id="A0AAV9ID60"/>
<feature type="transmembrane region" description="Helical" evidence="1">
    <location>
        <begin position="137"/>
        <end position="154"/>
    </location>
</feature>
<keyword evidence="1" id="KW-0812">Transmembrane</keyword>
<evidence type="ECO:0000256" key="1">
    <source>
        <dbReference type="SAM" id="Phobius"/>
    </source>
</evidence>
<dbReference type="Pfam" id="PF11317">
    <property type="entry name" value="DUF3119"/>
    <property type="match status" value="1"/>
</dbReference>
<accession>A0AAV9ID60</accession>
<reference evidence="2 3" key="1">
    <citation type="submission" date="2022-07" db="EMBL/GenBank/DDBJ databases">
        <title>Genome-wide signatures of adaptation to extreme environments.</title>
        <authorList>
            <person name="Cho C.H."/>
            <person name="Yoon H.S."/>
        </authorList>
    </citation>
    <scope>NUCLEOTIDE SEQUENCE [LARGE SCALE GENOMIC DNA]</scope>
    <source>
        <strain evidence="2 3">108.79 E11</strain>
    </source>
</reference>
<feature type="transmembrane region" description="Helical" evidence="1">
    <location>
        <begin position="92"/>
        <end position="113"/>
    </location>
</feature>
<dbReference type="Proteomes" id="UP001300502">
    <property type="component" value="Unassembled WGS sequence"/>
</dbReference>
<gene>
    <name evidence="2" type="ORF">GAYE_SCF09G3155</name>
</gene>